<dbReference type="InterPro" id="IPR003726">
    <property type="entry name" value="HCY_dom"/>
</dbReference>
<dbReference type="PANTHER" id="PTHR11103:SF18">
    <property type="entry name" value="SLR1189 PROTEIN"/>
    <property type="match status" value="1"/>
</dbReference>
<dbReference type="InterPro" id="IPR036589">
    <property type="entry name" value="HCY_dom_sf"/>
</dbReference>
<keyword evidence="3" id="KW-0479">Metal-binding</keyword>
<keyword evidence="2 3" id="KW-0808">Transferase</keyword>
<name>A0ABT8TC03_9GAMM</name>
<evidence type="ECO:0000313" key="6">
    <source>
        <dbReference type="Proteomes" id="UP001168380"/>
    </source>
</evidence>
<dbReference type="SUPFAM" id="SSF82282">
    <property type="entry name" value="Homocysteine S-methyltransferase"/>
    <property type="match status" value="1"/>
</dbReference>
<evidence type="ECO:0000256" key="1">
    <source>
        <dbReference type="ARBA" id="ARBA00022603"/>
    </source>
</evidence>
<evidence type="ECO:0000256" key="3">
    <source>
        <dbReference type="PROSITE-ProRule" id="PRU00333"/>
    </source>
</evidence>
<dbReference type="RefSeq" id="WP_302711755.1">
    <property type="nucleotide sequence ID" value="NZ_JAULRT010000035.1"/>
</dbReference>
<feature type="binding site" evidence="3">
    <location>
        <position position="224"/>
    </location>
    <ligand>
        <name>Zn(2+)</name>
        <dbReference type="ChEBI" id="CHEBI:29105"/>
    </ligand>
</feature>
<dbReference type="Proteomes" id="UP001168380">
    <property type="component" value="Unassembled WGS sequence"/>
</dbReference>
<feature type="binding site" evidence="3">
    <location>
        <position position="293"/>
    </location>
    <ligand>
        <name>Zn(2+)</name>
        <dbReference type="ChEBI" id="CHEBI:29105"/>
    </ligand>
</feature>
<keyword evidence="3" id="KW-0862">Zinc</keyword>
<dbReference type="Pfam" id="PF02574">
    <property type="entry name" value="S-methyl_trans"/>
    <property type="match status" value="1"/>
</dbReference>
<accession>A0ABT8TC03</accession>
<organism evidence="5 6">
    <name type="scientific">Gilvimarinus algae</name>
    <dbReference type="NCBI Taxonomy" id="3058037"/>
    <lineage>
        <taxon>Bacteria</taxon>
        <taxon>Pseudomonadati</taxon>
        <taxon>Pseudomonadota</taxon>
        <taxon>Gammaproteobacteria</taxon>
        <taxon>Cellvibrionales</taxon>
        <taxon>Cellvibrionaceae</taxon>
        <taxon>Gilvimarinus</taxon>
    </lineage>
</organism>
<feature type="domain" description="Hcy-binding" evidence="4">
    <location>
        <begin position="4"/>
        <end position="307"/>
    </location>
</feature>
<reference evidence="5" key="1">
    <citation type="submission" date="2023-07" db="EMBL/GenBank/DDBJ databases">
        <title>Gilvimarinus algae sp. nov., isolated from the surface of Kelp.</title>
        <authorList>
            <person name="Sun Y.Y."/>
            <person name="Gong Y."/>
            <person name="Du Z.J."/>
        </authorList>
    </citation>
    <scope>NUCLEOTIDE SEQUENCE</scope>
    <source>
        <strain evidence="5">SDUM040014</strain>
    </source>
</reference>
<gene>
    <name evidence="5" type="ORF">QWI16_05495</name>
</gene>
<evidence type="ECO:0000259" key="4">
    <source>
        <dbReference type="PROSITE" id="PS50970"/>
    </source>
</evidence>
<comment type="caution">
    <text evidence="5">The sequence shown here is derived from an EMBL/GenBank/DDBJ whole genome shotgun (WGS) entry which is preliminary data.</text>
</comment>
<evidence type="ECO:0000256" key="2">
    <source>
        <dbReference type="ARBA" id="ARBA00022679"/>
    </source>
</evidence>
<proteinExistence type="predicted"/>
<dbReference type="Gene3D" id="3.20.20.330">
    <property type="entry name" value="Homocysteine-binding-like domain"/>
    <property type="match status" value="1"/>
</dbReference>
<evidence type="ECO:0000313" key="5">
    <source>
        <dbReference type="EMBL" id="MDO3381620.1"/>
    </source>
</evidence>
<keyword evidence="6" id="KW-1185">Reference proteome</keyword>
<keyword evidence="1 3" id="KW-0489">Methyltransferase</keyword>
<feature type="binding site" evidence="3">
    <location>
        <position position="292"/>
    </location>
    <ligand>
        <name>Zn(2+)</name>
        <dbReference type="ChEBI" id="CHEBI:29105"/>
    </ligand>
</feature>
<protein>
    <submittedName>
        <fullName evidence="5">Homocysteine S-methyltransferase family protein</fullName>
    </submittedName>
</protein>
<dbReference type="EMBL" id="JAULRT010000035">
    <property type="protein sequence ID" value="MDO3381620.1"/>
    <property type="molecule type" value="Genomic_DNA"/>
</dbReference>
<dbReference type="PANTHER" id="PTHR11103">
    <property type="entry name" value="SLR1189 PROTEIN"/>
    <property type="match status" value="1"/>
</dbReference>
<comment type="cofactor">
    <cofactor evidence="3">
        <name>Zn(2+)</name>
        <dbReference type="ChEBI" id="CHEBI:29105"/>
    </cofactor>
</comment>
<dbReference type="PROSITE" id="PS50970">
    <property type="entry name" value="HCY"/>
    <property type="match status" value="1"/>
</dbReference>
<sequence>MRKYQEALPQLGEALFLTDGGLETTLIFHNQVDLPLFAAFDLVKSAEGVEQLISYYRRYLEIAQNAGLGFILESPTWRANRDWGRRLGYTDESLRKANIDCISLMEKIRSEYEHIPVVISGCIGPRGDGYRAATFDAQEAQAYHQEQINTFSETTVDLVSAVTMTNINEAIGIALAAKQCNLPVVISFTVETNGCLPSGETIEQAINLVDLATEHYPAYYMINCAHATHFEDSLPIGKTQLRLKGVRANASKCSHQELDESPTLDDGNPEEFGYDYARLKTRLTGLSVVGGCCGTDHRHIHKICQTLSSKPQVSAN</sequence>